<name>A0AAE6JDG9_9SPHI</name>
<feature type="domain" description="DUF3943" evidence="2">
    <location>
        <begin position="90"/>
        <end position="176"/>
    </location>
</feature>
<feature type="chain" id="PRO_5042289521" evidence="1">
    <location>
        <begin position="21"/>
        <end position="178"/>
    </location>
</feature>
<dbReference type="Proteomes" id="UP000250557">
    <property type="component" value="Chromosome"/>
</dbReference>
<keyword evidence="1" id="KW-0732">Signal</keyword>
<gene>
    <name evidence="3" type="ORF">DIU31_008740</name>
</gene>
<evidence type="ECO:0000259" key="2">
    <source>
        <dbReference type="Pfam" id="PF13084"/>
    </source>
</evidence>
<organism evidence="3 4">
    <name type="scientific">Mucilaginibacter rubeus</name>
    <dbReference type="NCBI Taxonomy" id="2027860"/>
    <lineage>
        <taxon>Bacteria</taxon>
        <taxon>Pseudomonadati</taxon>
        <taxon>Bacteroidota</taxon>
        <taxon>Sphingobacteriia</taxon>
        <taxon>Sphingobacteriales</taxon>
        <taxon>Sphingobacteriaceae</taxon>
        <taxon>Mucilaginibacter</taxon>
    </lineage>
</organism>
<feature type="signal peptide" evidence="1">
    <location>
        <begin position="1"/>
        <end position="20"/>
    </location>
</feature>
<evidence type="ECO:0000313" key="3">
    <source>
        <dbReference type="EMBL" id="QEM03598.1"/>
    </source>
</evidence>
<dbReference type="EMBL" id="CP043451">
    <property type="protein sequence ID" value="QEM03598.1"/>
    <property type="molecule type" value="Genomic_DNA"/>
</dbReference>
<dbReference type="InterPro" id="IPR025079">
    <property type="entry name" value="DUF3943"/>
</dbReference>
<sequence>MCRPVCLLLCLMMVSTVASGQRNFPLFNPGYSSNGTTVADTATQTHFKRAAFQLALGEVIPWSVDRYVRNVDFAYISFSTVAHNLQSSTWTWDNGAFGTNQFAYPYHGSLYFSAFRANGYTFWQSAPPTFVGSYIWETASEKQYPSPNDLINTSFGGIVLGEMTHRLSNQIVNNHTRF</sequence>
<protein>
    <submittedName>
        <fullName evidence="3">DUF3943 domain-containing protein</fullName>
    </submittedName>
</protein>
<reference evidence="3 4" key="1">
    <citation type="submission" date="2019-08" db="EMBL/GenBank/DDBJ databases">
        <title>Comparative genome analysis confer to the adaptation heavy metal polluted environment.</title>
        <authorList>
            <person name="Li Y."/>
        </authorList>
    </citation>
    <scope>NUCLEOTIDE SEQUENCE [LARGE SCALE GENOMIC DNA]</scope>
    <source>
        <strain evidence="3 4">P2</strain>
    </source>
</reference>
<dbReference type="Pfam" id="PF13084">
    <property type="entry name" value="DUF3943"/>
    <property type="match status" value="1"/>
</dbReference>
<accession>A0AAE6JDG9</accession>
<evidence type="ECO:0000313" key="4">
    <source>
        <dbReference type="Proteomes" id="UP000250557"/>
    </source>
</evidence>
<evidence type="ECO:0000256" key="1">
    <source>
        <dbReference type="SAM" id="SignalP"/>
    </source>
</evidence>
<dbReference type="AlphaFoldDB" id="A0AAE6JDG9"/>
<proteinExistence type="predicted"/>